<reference evidence="1 3" key="1">
    <citation type="submission" date="2015-12" db="EMBL/GenBank/DDBJ databases">
        <authorList>
            <person name="Shamseldin A."/>
            <person name="Moawad H."/>
            <person name="Abd El-Rahim W.M."/>
            <person name="Sadowsky M.J."/>
        </authorList>
    </citation>
    <scope>NUCLEOTIDE SEQUENCE [LARGE SCALE GENOMIC DNA]</scope>
    <source>
        <strain evidence="1 3">D7</strain>
    </source>
</reference>
<dbReference type="RefSeq" id="WP_061095095.1">
    <property type="nucleotide sequence ID" value="NZ_CP014323.1"/>
</dbReference>
<sequence length="214" mass="24677">MTTINRKKLNAVEAHIAMPQPIEAGNLIDMLCELVDFWPRCATCATQEPDGEIILWSASTSLIKHHRHEPGVSLWISIGEKHSVDAYYQTINGHKYRATDWHCTVVTFEEFKSRKLQLLANQLVPHFELLNETKTYSALKELDCSILTKLIHFEDARVSLEGYEPDADVHRGFLSVYEYARNKEEEWRIQSPAIDRNGVLNFKLHQYLSLHSTV</sequence>
<evidence type="ECO:0000313" key="4">
    <source>
        <dbReference type="Proteomes" id="UP000095392"/>
    </source>
</evidence>
<name>A0A126PZS1_ALTMA</name>
<dbReference type="EMBL" id="MIPY01000041">
    <property type="protein sequence ID" value="OES25666.1"/>
    <property type="molecule type" value="Genomic_DNA"/>
</dbReference>
<organism evidence="1 3">
    <name type="scientific">Alteromonas macleodii</name>
    <name type="common">Pseudoalteromonas macleodii</name>
    <dbReference type="NCBI Taxonomy" id="28108"/>
    <lineage>
        <taxon>Bacteria</taxon>
        <taxon>Pseudomonadati</taxon>
        <taxon>Pseudomonadota</taxon>
        <taxon>Gammaproteobacteria</taxon>
        <taxon>Alteromonadales</taxon>
        <taxon>Alteromonadaceae</taxon>
        <taxon>Alteromonas/Salinimonas group</taxon>
        <taxon>Alteromonas</taxon>
    </lineage>
</organism>
<evidence type="ECO:0000313" key="1">
    <source>
        <dbReference type="EMBL" id="AMJ98556.1"/>
    </source>
</evidence>
<dbReference type="Proteomes" id="UP000063991">
    <property type="component" value="Chromosome"/>
</dbReference>
<dbReference type="Proteomes" id="UP000095392">
    <property type="component" value="Unassembled WGS sequence"/>
</dbReference>
<dbReference type="EMBL" id="CP014323">
    <property type="protein sequence ID" value="AMJ98556.1"/>
    <property type="molecule type" value="Genomic_DNA"/>
</dbReference>
<gene>
    <name evidence="1" type="ORF">AVL55_10470</name>
    <name evidence="2" type="ORF">BFV95_4348</name>
</gene>
<dbReference type="AlphaFoldDB" id="A0A126PZS1"/>
<dbReference type="OrthoDB" id="6400230at2"/>
<evidence type="ECO:0000313" key="2">
    <source>
        <dbReference type="EMBL" id="OES25666.1"/>
    </source>
</evidence>
<accession>A0A126PZS1</accession>
<evidence type="ECO:0000313" key="3">
    <source>
        <dbReference type="Proteomes" id="UP000063991"/>
    </source>
</evidence>
<reference evidence="2 4" key="2">
    <citation type="submission" date="2016-09" db="EMBL/GenBank/DDBJ databases">
        <title>Draft Genome Sequence of four Alteromonas macleodii strains isolated from copper coupons and grown long-term at elevated copper levels.</title>
        <authorList>
            <person name="Cusick K."/>
            <person name="Dale J."/>
            <person name="Little B."/>
            <person name="Biffinger J."/>
        </authorList>
    </citation>
    <scope>NUCLEOTIDE SEQUENCE [LARGE SCALE GENOMIC DNA]</scope>
    <source>
        <strain evidence="2 4">KCP01</strain>
    </source>
</reference>
<proteinExistence type="predicted"/>
<protein>
    <submittedName>
        <fullName evidence="1">Uncharacterized protein</fullName>
    </submittedName>
</protein>
<dbReference type="PATRIC" id="fig|28108.61.peg.4467"/>
<keyword evidence="4" id="KW-1185">Reference proteome</keyword>